<dbReference type="Gene3D" id="3.40.50.1580">
    <property type="entry name" value="Nucleoside phosphorylase domain"/>
    <property type="match status" value="1"/>
</dbReference>
<dbReference type="EMBL" id="JAVRFL010000012">
    <property type="protein sequence ID" value="MDT0529771.1"/>
    <property type="molecule type" value="Genomic_DNA"/>
</dbReference>
<dbReference type="Proteomes" id="UP001180973">
    <property type="component" value="Unassembled WGS sequence"/>
</dbReference>
<feature type="domain" description="Nucleoside phosphorylase" evidence="1">
    <location>
        <begin position="413"/>
        <end position="609"/>
    </location>
</feature>
<accession>A0ABU2WV17</accession>
<evidence type="ECO:0000313" key="3">
    <source>
        <dbReference type="Proteomes" id="UP001180973"/>
    </source>
</evidence>
<dbReference type="Pfam" id="PF01048">
    <property type="entry name" value="PNP_UDP_1"/>
    <property type="match status" value="1"/>
</dbReference>
<organism evidence="2 3">
    <name type="scientific">Micromonospora reichwaldensis</name>
    <dbReference type="NCBI Taxonomy" id="3075516"/>
    <lineage>
        <taxon>Bacteria</taxon>
        <taxon>Bacillati</taxon>
        <taxon>Actinomycetota</taxon>
        <taxon>Actinomycetes</taxon>
        <taxon>Micromonosporales</taxon>
        <taxon>Micromonosporaceae</taxon>
        <taxon>Micromonospora</taxon>
    </lineage>
</organism>
<keyword evidence="3" id="KW-1185">Reference proteome</keyword>
<sequence>MPFAGGFRPIYLHFLDRELSQSANFQITGALLEGVLKRLVLGSAASLYCGISLLWENTALGEGSRILLSQLVQSGTLQPVSYNATVDEFIRSRQRLYQHDAARYPLYFTDGVDRLRLITPIVYKPDDTTDYLEEYLGAWSATGGRSGASSDETLARRLTFSALGTRDVQALTYSYFSPFVRAKEENQPAEWAIRRKISLGYAGHYLQFGDGDIATGIPGLAFYDALLSRNFPMGDVALLGSWLDMVGLGYLLSAPWQTNEDEWDGLLQIRGEGSHGRLVRLFRVLIHAVTSVLAADSGKVTQFVVRNHARTMIDQLVVGSGAEHGWNRGGPVADRIHAAEMTAEAMIARLGRSHRLAQAVEQGRALYLNERTDVLIVTATLVESRAVFDAASADWNATPALHHVGDKSYWDLGQVAGARVRLVQTEMGSGGPSGSILTVTDAIAALNPGAVVMVGIAFGIDPEHQEIGDVLVARQLLAYDLQRVGTNGNRTSVVPRGDRVSPSPRLLDRCRAAAVTWHGCAVHFGLVVSGDKLVDNRAFRDALMKLAGGEVEGGEMEGSGLYAAAHRRKIDWILVKAICDWADGAKGFRKAERQETAARNAAQFLCHTLRQGGLTG</sequence>
<name>A0ABU2WV17_9ACTN</name>
<reference evidence="2" key="1">
    <citation type="submission" date="2023-09" db="EMBL/GenBank/DDBJ databases">
        <title>30 novel species of actinomycetes from the DSMZ collection.</title>
        <authorList>
            <person name="Nouioui I."/>
        </authorList>
    </citation>
    <scope>NUCLEOTIDE SEQUENCE</scope>
    <source>
        <strain evidence="2">DSM 115977</strain>
    </source>
</reference>
<gene>
    <name evidence="2" type="ORF">RM555_12310</name>
</gene>
<dbReference type="InterPro" id="IPR035994">
    <property type="entry name" value="Nucleoside_phosphorylase_sf"/>
</dbReference>
<evidence type="ECO:0000259" key="1">
    <source>
        <dbReference type="Pfam" id="PF01048"/>
    </source>
</evidence>
<dbReference type="InterPro" id="IPR000845">
    <property type="entry name" value="Nucleoside_phosphorylase_d"/>
</dbReference>
<dbReference type="RefSeq" id="WP_311411860.1">
    <property type="nucleotide sequence ID" value="NZ_JAVRFL010000012.1"/>
</dbReference>
<dbReference type="PANTHER" id="PTHR46832">
    <property type="entry name" value="5'-METHYLTHIOADENOSINE/S-ADENOSYLHOMOCYSTEINE NUCLEOSIDASE"/>
    <property type="match status" value="1"/>
</dbReference>
<evidence type="ECO:0000313" key="2">
    <source>
        <dbReference type="EMBL" id="MDT0529771.1"/>
    </source>
</evidence>
<dbReference type="PANTHER" id="PTHR46832:SF1">
    <property type="entry name" value="5'-METHYLTHIOADENOSINE_S-ADENOSYLHOMOCYSTEINE NUCLEOSIDASE"/>
    <property type="match status" value="1"/>
</dbReference>
<comment type="caution">
    <text evidence="2">The sequence shown here is derived from an EMBL/GenBank/DDBJ whole genome shotgun (WGS) entry which is preliminary data.</text>
</comment>
<proteinExistence type="predicted"/>
<protein>
    <recommendedName>
        <fullName evidence="1">Nucleoside phosphorylase domain-containing protein</fullName>
    </recommendedName>
</protein>
<dbReference type="SUPFAM" id="SSF53167">
    <property type="entry name" value="Purine and uridine phosphorylases"/>
    <property type="match status" value="1"/>
</dbReference>